<dbReference type="Proteomes" id="UP000011087">
    <property type="component" value="Unassembled WGS sequence"/>
</dbReference>
<dbReference type="AlphaFoldDB" id="L1JBQ9"/>
<reference evidence="1 3" key="1">
    <citation type="journal article" date="2012" name="Nature">
        <title>Algal genomes reveal evolutionary mosaicism and the fate of nucleomorphs.</title>
        <authorList>
            <consortium name="DOE Joint Genome Institute"/>
            <person name="Curtis B.A."/>
            <person name="Tanifuji G."/>
            <person name="Burki F."/>
            <person name="Gruber A."/>
            <person name="Irimia M."/>
            <person name="Maruyama S."/>
            <person name="Arias M.C."/>
            <person name="Ball S.G."/>
            <person name="Gile G.H."/>
            <person name="Hirakawa Y."/>
            <person name="Hopkins J.F."/>
            <person name="Kuo A."/>
            <person name="Rensing S.A."/>
            <person name="Schmutz J."/>
            <person name="Symeonidi A."/>
            <person name="Elias M."/>
            <person name="Eveleigh R.J."/>
            <person name="Herman E.K."/>
            <person name="Klute M.J."/>
            <person name="Nakayama T."/>
            <person name="Obornik M."/>
            <person name="Reyes-Prieto A."/>
            <person name="Armbrust E.V."/>
            <person name="Aves S.J."/>
            <person name="Beiko R.G."/>
            <person name="Coutinho P."/>
            <person name="Dacks J.B."/>
            <person name="Durnford D.G."/>
            <person name="Fast N.M."/>
            <person name="Green B.R."/>
            <person name="Grisdale C.J."/>
            <person name="Hempel F."/>
            <person name="Henrissat B."/>
            <person name="Hoppner M.P."/>
            <person name="Ishida K."/>
            <person name="Kim E."/>
            <person name="Koreny L."/>
            <person name="Kroth P.G."/>
            <person name="Liu Y."/>
            <person name="Malik S.B."/>
            <person name="Maier U.G."/>
            <person name="McRose D."/>
            <person name="Mock T."/>
            <person name="Neilson J.A."/>
            <person name="Onodera N.T."/>
            <person name="Poole A.M."/>
            <person name="Pritham E.J."/>
            <person name="Richards T.A."/>
            <person name="Rocap G."/>
            <person name="Roy S.W."/>
            <person name="Sarai C."/>
            <person name="Schaack S."/>
            <person name="Shirato S."/>
            <person name="Slamovits C.H."/>
            <person name="Spencer D.F."/>
            <person name="Suzuki S."/>
            <person name="Worden A.Z."/>
            <person name="Zauner S."/>
            <person name="Barry K."/>
            <person name="Bell C."/>
            <person name="Bharti A.K."/>
            <person name="Crow J.A."/>
            <person name="Grimwood J."/>
            <person name="Kramer R."/>
            <person name="Lindquist E."/>
            <person name="Lucas S."/>
            <person name="Salamov A."/>
            <person name="McFadden G.I."/>
            <person name="Lane C.E."/>
            <person name="Keeling P.J."/>
            <person name="Gray M.W."/>
            <person name="Grigoriev I.V."/>
            <person name="Archibald J.M."/>
        </authorList>
    </citation>
    <scope>NUCLEOTIDE SEQUENCE</scope>
    <source>
        <strain evidence="1 3">CCMP2712</strain>
    </source>
</reference>
<keyword evidence="3" id="KW-1185">Reference proteome</keyword>
<dbReference type="KEGG" id="gtt:GUITHDRAFT_152619"/>
<reference evidence="3" key="2">
    <citation type="submission" date="2012-11" db="EMBL/GenBank/DDBJ databases">
        <authorList>
            <person name="Kuo A."/>
            <person name="Curtis B.A."/>
            <person name="Tanifuji G."/>
            <person name="Burki F."/>
            <person name="Gruber A."/>
            <person name="Irimia M."/>
            <person name="Maruyama S."/>
            <person name="Arias M.C."/>
            <person name="Ball S.G."/>
            <person name="Gile G.H."/>
            <person name="Hirakawa Y."/>
            <person name="Hopkins J.F."/>
            <person name="Rensing S.A."/>
            <person name="Schmutz J."/>
            <person name="Symeonidi A."/>
            <person name="Elias M."/>
            <person name="Eveleigh R.J."/>
            <person name="Herman E.K."/>
            <person name="Klute M.J."/>
            <person name="Nakayama T."/>
            <person name="Obornik M."/>
            <person name="Reyes-Prieto A."/>
            <person name="Armbrust E.V."/>
            <person name="Aves S.J."/>
            <person name="Beiko R.G."/>
            <person name="Coutinho P."/>
            <person name="Dacks J.B."/>
            <person name="Durnford D.G."/>
            <person name="Fast N.M."/>
            <person name="Green B.R."/>
            <person name="Grisdale C."/>
            <person name="Hempe F."/>
            <person name="Henrissat B."/>
            <person name="Hoppner M.P."/>
            <person name="Ishida K.-I."/>
            <person name="Kim E."/>
            <person name="Koreny L."/>
            <person name="Kroth P.G."/>
            <person name="Liu Y."/>
            <person name="Malik S.-B."/>
            <person name="Maier U.G."/>
            <person name="McRose D."/>
            <person name="Mock T."/>
            <person name="Neilson J.A."/>
            <person name="Onodera N.T."/>
            <person name="Poole A.M."/>
            <person name="Pritham E.J."/>
            <person name="Richards T.A."/>
            <person name="Rocap G."/>
            <person name="Roy S.W."/>
            <person name="Sarai C."/>
            <person name="Schaack S."/>
            <person name="Shirato S."/>
            <person name="Slamovits C.H."/>
            <person name="Spencer D.F."/>
            <person name="Suzuki S."/>
            <person name="Worden A.Z."/>
            <person name="Zauner S."/>
            <person name="Barry K."/>
            <person name="Bell C."/>
            <person name="Bharti A.K."/>
            <person name="Crow J.A."/>
            <person name="Grimwood J."/>
            <person name="Kramer R."/>
            <person name="Lindquist E."/>
            <person name="Lucas S."/>
            <person name="Salamov A."/>
            <person name="McFadden G.I."/>
            <person name="Lane C.E."/>
            <person name="Keeling P.J."/>
            <person name="Gray M.W."/>
            <person name="Grigoriev I.V."/>
            <person name="Archibald J.M."/>
        </authorList>
    </citation>
    <scope>NUCLEOTIDE SEQUENCE</scope>
    <source>
        <strain evidence="3">CCMP2712</strain>
    </source>
</reference>
<dbReference type="HOGENOM" id="CLU_1952949_0_0_1"/>
<dbReference type="EMBL" id="JH992998">
    <property type="protein sequence ID" value="EKX45525.1"/>
    <property type="molecule type" value="Genomic_DNA"/>
</dbReference>
<evidence type="ECO:0000313" key="3">
    <source>
        <dbReference type="Proteomes" id="UP000011087"/>
    </source>
</evidence>
<name>L1JBQ9_GUITC</name>
<evidence type="ECO:0000313" key="1">
    <source>
        <dbReference type="EMBL" id="EKX45525.1"/>
    </source>
</evidence>
<dbReference type="PaxDb" id="55529-EKX45525"/>
<dbReference type="RefSeq" id="XP_005832505.1">
    <property type="nucleotide sequence ID" value="XM_005832448.1"/>
</dbReference>
<dbReference type="EnsemblProtists" id="EKX45525">
    <property type="protein sequence ID" value="EKX45525"/>
    <property type="gene ID" value="GUITHDRAFT_152619"/>
</dbReference>
<dbReference type="GeneID" id="17302193"/>
<gene>
    <name evidence="1" type="ORF">GUITHDRAFT_152619</name>
</gene>
<proteinExistence type="predicted"/>
<protein>
    <submittedName>
        <fullName evidence="1 2">Uncharacterized protein</fullName>
    </submittedName>
</protein>
<reference evidence="2" key="3">
    <citation type="submission" date="2015-06" db="UniProtKB">
        <authorList>
            <consortium name="EnsemblProtists"/>
        </authorList>
    </citation>
    <scope>IDENTIFICATION</scope>
</reference>
<evidence type="ECO:0000313" key="2">
    <source>
        <dbReference type="EnsemblProtists" id="EKX45525"/>
    </source>
</evidence>
<accession>L1JBQ9</accession>
<organism evidence="1">
    <name type="scientific">Guillardia theta (strain CCMP2712)</name>
    <name type="common">Cryptophyte</name>
    <dbReference type="NCBI Taxonomy" id="905079"/>
    <lineage>
        <taxon>Eukaryota</taxon>
        <taxon>Cryptophyceae</taxon>
        <taxon>Pyrenomonadales</taxon>
        <taxon>Geminigeraceae</taxon>
        <taxon>Guillardia</taxon>
    </lineage>
</organism>
<sequence length="129" mass="15005">MKDIMSGKLPEAMHLNNLMVDEQKVESLQLQPTKRKESKDKRLKILGKIEERQEKLAKYRNLLSLLESGEAQHGAMVDEKKLSEYKMLSAQERQVEKLYLTEKIAKCERKLAEYRLDLSKMEESCTASC</sequence>